<dbReference type="AlphaFoldDB" id="A0A248UB85"/>
<sequence length="44" mass="5342">MIVLNPPRQIYALVHLEHFQQKCEAVLRLKMREEKSRAVRLIHF</sequence>
<protein>
    <submittedName>
        <fullName evidence="1">Uncharacterized protein</fullName>
    </submittedName>
</protein>
<proteinExistence type="predicted"/>
<accession>A0A248UB85</accession>
<gene>
    <name evidence="1" type="ORF">CES85_4844</name>
</gene>
<organism evidence="1 2">
    <name type="scientific">Ochrobactrum quorumnocens</name>
    <dbReference type="NCBI Taxonomy" id="271865"/>
    <lineage>
        <taxon>Bacteria</taxon>
        <taxon>Pseudomonadati</taxon>
        <taxon>Pseudomonadota</taxon>
        <taxon>Alphaproteobacteria</taxon>
        <taxon>Hyphomicrobiales</taxon>
        <taxon>Brucellaceae</taxon>
        <taxon>Brucella/Ochrobactrum group</taxon>
        <taxon>Ochrobactrum</taxon>
    </lineage>
</organism>
<evidence type="ECO:0000313" key="2">
    <source>
        <dbReference type="Proteomes" id="UP000215256"/>
    </source>
</evidence>
<dbReference type="Proteomes" id="UP000215256">
    <property type="component" value="Chromosome 2"/>
</dbReference>
<name>A0A248UB85_9HYPH</name>
<dbReference type="KEGG" id="och:CES85_4844"/>
<reference evidence="1 2" key="1">
    <citation type="submission" date="2017-07" db="EMBL/GenBank/DDBJ databases">
        <title>Phylogenetic study on the rhizospheric bacterium Ochrobactrum sp. A44.</title>
        <authorList>
            <person name="Krzyzanowska D.M."/>
            <person name="Ossowicki A."/>
            <person name="Rajewska M."/>
            <person name="Maciag T."/>
            <person name="Kaczynski Z."/>
            <person name="Czerwicka M."/>
            <person name="Jafra S."/>
        </authorList>
    </citation>
    <scope>NUCLEOTIDE SEQUENCE [LARGE SCALE GENOMIC DNA]</scope>
    <source>
        <strain evidence="1 2">A44</strain>
    </source>
</reference>
<evidence type="ECO:0000313" key="1">
    <source>
        <dbReference type="EMBL" id="ASV84053.1"/>
    </source>
</evidence>
<dbReference type="EMBL" id="CP022603">
    <property type="protein sequence ID" value="ASV84053.1"/>
    <property type="molecule type" value="Genomic_DNA"/>
</dbReference>